<dbReference type="GO" id="GO:0004134">
    <property type="term" value="F:4-alpha-glucanotransferase activity"/>
    <property type="evidence" value="ECO:0007669"/>
    <property type="project" value="UniProtKB-EC"/>
</dbReference>
<feature type="non-terminal residue" evidence="11">
    <location>
        <position position="795"/>
    </location>
</feature>
<sequence length="795" mass="91292">FQNGSDGIPFRSAFRNVIFRNASNLESPPASVVLEQEGSDSSVVVQFRICCPNVAEGTTIHVIGSPSKLGKWKAEGMVKLDYGGDIGRDEKLSIEIGENREIAVDLSSNPPNHIVCSDGLMREMPWKGAGVAIPMFSVRSVADLGVGEFLDLKLVVDFAVESGLHLVQLLPINDTSVNRMWWDSYPYSSLSVFALHPLYLRVEALTSDLTKDIEEEIKQLKDQLDKKSVDYEATMAAKLSLAKKIYAVEKETVFSSVAFQTFFSENQEWLAPYAAFCFLRDFFETSDHSQWGRFSVFTKNKAMRIPLFHNLKLEKLVSGESPHFDVIRFHYFIQFHLHLQLSEAAEYARSRGVVLKGDLPIGVDRNSVDTWVYPNLFRMNTSTGAPPDYFDKNGQNWGFPTYNWEEMSKDDYGWWRARLSQMAKYFTAYRIDHILGFFRIWELPDHAVTGLCGKFRPSIPISHEELEREGVWDFNRLTQPYITKRLLQERFGDTWTTIASIFLDESQKEHYEFKEECDTEKKISSRLKSAKSILPDGDLQTQLFDLHQNVVLIRDPEDSGAFYPRFNLQNTSSFNALDENSKNVLRKLYFDYYFHRQESLWRRNALKTLPVLMNSSDMLACGEDLGMIPSCVHPVMWELGLVGLRIQRMPNEVGLEFGVPAQYDYMTVCAPSCHDCSTLRAWWEEDGDRRRRFFDAVVGSDSMPPEKCTPEIVRFVLQQHVESPSMWAIFPLQDLMAMKREYTTRPATEETINDPTNPKHYWRYRVHVTVESLLRDEELTSAIRGLVNASGRSTP</sequence>
<keyword evidence="5" id="KW-0963">Cytoplasm</keyword>
<comment type="similarity">
    <text evidence="3">Belongs to the disproportionating enzyme family.</text>
</comment>
<feature type="non-terminal residue" evidence="11">
    <location>
        <position position="1"/>
    </location>
</feature>
<proteinExistence type="inferred from homology"/>
<accession>S8CGD8</accession>
<dbReference type="InterPro" id="IPR017853">
    <property type="entry name" value="GH"/>
</dbReference>
<protein>
    <recommendedName>
        <fullName evidence="4">4-alpha-glucanotransferase</fullName>
        <ecNumber evidence="4">2.4.1.25</ecNumber>
    </recommendedName>
    <alternativeName>
        <fullName evidence="9">Amylomaltase</fullName>
    </alternativeName>
    <alternativeName>
        <fullName evidence="10">Disproportionating enzyme</fullName>
    </alternativeName>
</protein>
<evidence type="ECO:0000256" key="10">
    <source>
        <dbReference type="ARBA" id="ARBA00031501"/>
    </source>
</evidence>
<organism evidence="11 12">
    <name type="scientific">Genlisea aurea</name>
    <dbReference type="NCBI Taxonomy" id="192259"/>
    <lineage>
        <taxon>Eukaryota</taxon>
        <taxon>Viridiplantae</taxon>
        <taxon>Streptophyta</taxon>
        <taxon>Embryophyta</taxon>
        <taxon>Tracheophyta</taxon>
        <taxon>Spermatophyta</taxon>
        <taxon>Magnoliopsida</taxon>
        <taxon>eudicotyledons</taxon>
        <taxon>Gunneridae</taxon>
        <taxon>Pentapetalae</taxon>
        <taxon>asterids</taxon>
        <taxon>lamiids</taxon>
        <taxon>Lamiales</taxon>
        <taxon>Lentibulariaceae</taxon>
        <taxon>Genlisea</taxon>
    </lineage>
</organism>
<evidence type="ECO:0000313" key="12">
    <source>
        <dbReference type="Proteomes" id="UP000015453"/>
    </source>
</evidence>
<reference evidence="11 12" key="1">
    <citation type="journal article" date="2013" name="BMC Genomics">
        <title>The miniature genome of a carnivorous plant Genlisea aurea contains a low number of genes and short non-coding sequences.</title>
        <authorList>
            <person name="Leushkin E.V."/>
            <person name="Sutormin R.A."/>
            <person name="Nabieva E.R."/>
            <person name="Penin A.A."/>
            <person name="Kondrashov A.S."/>
            <person name="Logacheva M.D."/>
        </authorList>
    </citation>
    <scope>NUCLEOTIDE SEQUENCE [LARGE SCALE GENOMIC DNA]</scope>
</reference>
<evidence type="ECO:0000256" key="4">
    <source>
        <dbReference type="ARBA" id="ARBA00012560"/>
    </source>
</evidence>
<comment type="catalytic activity">
    <reaction evidence="1">
        <text>Transfers a segment of a (1-&gt;4)-alpha-D-glucan to a new position in an acceptor, which may be glucose or a (1-&gt;4)-alpha-D-glucan.</text>
        <dbReference type="EC" id="2.4.1.25"/>
    </reaction>
</comment>
<dbReference type="SUPFAM" id="SSF51445">
    <property type="entry name" value="(Trans)glycosidases"/>
    <property type="match status" value="1"/>
</dbReference>
<evidence type="ECO:0000256" key="3">
    <source>
        <dbReference type="ARBA" id="ARBA00005684"/>
    </source>
</evidence>
<dbReference type="GO" id="GO:0005975">
    <property type="term" value="P:carbohydrate metabolic process"/>
    <property type="evidence" value="ECO:0007669"/>
    <property type="project" value="InterPro"/>
</dbReference>
<dbReference type="Gene3D" id="3.20.20.80">
    <property type="entry name" value="Glycosidases"/>
    <property type="match status" value="2"/>
</dbReference>
<dbReference type="InterPro" id="IPR003385">
    <property type="entry name" value="Glyco_hydro_77"/>
</dbReference>
<dbReference type="GO" id="GO:0005737">
    <property type="term" value="C:cytoplasm"/>
    <property type="evidence" value="ECO:0007669"/>
    <property type="project" value="UniProtKB-SubCell"/>
</dbReference>
<dbReference type="EC" id="2.4.1.25" evidence="4"/>
<dbReference type="InterPro" id="IPR013784">
    <property type="entry name" value="Carb-bd-like_fold"/>
</dbReference>
<evidence type="ECO:0000256" key="5">
    <source>
        <dbReference type="ARBA" id="ARBA00022490"/>
    </source>
</evidence>
<dbReference type="EMBL" id="AUSU01005347">
    <property type="protein sequence ID" value="EPS63641.1"/>
    <property type="molecule type" value="Genomic_DNA"/>
</dbReference>
<dbReference type="Proteomes" id="UP000015453">
    <property type="component" value="Unassembled WGS sequence"/>
</dbReference>
<evidence type="ECO:0000313" key="11">
    <source>
        <dbReference type="EMBL" id="EPS63641.1"/>
    </source>
</evidence>
<gene>
    <name evidence="11" type="ORF">M569_11142</name>
</gene>
<evidence type="ECO:0000256" key="6">
    <source>
        <dbReference type="ARBA" id="ARBA00022676"/>
    </source>
</evidence>
<keyword evidence="7 11" id="KW-0808">Transferase</keyword>
<comment type="caution">
    <text evidence="11">The sequence shown here is derived from an EMBL/GenBank/DDBJ whole genome shotgun (WGS) entry which is preliminary data.</text>
</comment>
<evidence type="ECO:0000256" key="9">
    <source>
        <dbReference type="ARBA" id="ARBA00031423"/>
    </source>
</evidence>
<evidence type="ECO:0000256" key="8">
    <source>
        <dbReference type="ARBA" id="ARBA00023277"/>
    </source>
</evidence>
<dbReference type="AlphaFoldDB" id="S8CGD8"/>
<dbReference type="GO" id="GO:0030246">
    <property type="term" value="F:carbohydrate binding"/>
    <property type="evidence" value="ECO:0007669"/>
    <property type="project" value="InterPro"/>
</dbReference>
<evidence type="ECO:0000256" key="7">
    <source>
        <dbReference type="ARBA" id="ARBA00022679"/>
    </source>
</evidence>
<evidence type="ECO:0000256" key="2">
    <source>
        <dbReference type="ARBA" id="ARBA00004496"/>
    </source>
</evidence>
<evidence type="ECO:0000256" key="1">
    <source>
        <dbReference type="ARBA" id="ARBA00000439"/>
    </source>
</evidence>
<dbReference type="PANTHER" id="PTHR32518:SF3">
    <property type="entry name" value="4-ALPHA-GLUCANOTRANSFERASE"/>
    <property type="match status" value="1"/>
</dbReference>
<keyword evidence="12" id="KW-1185">Reference proteome</keyword>
<dbReference type="Pfam" id="PF02446">
    <property type="entry name" value="Glyco_hydro_77"/>
    <property type="match status" value="1"/>
</dbReference>
<comment type="subcellular location">
    <subcellularLocation>
        <location evidence="2">Cytoplasm</location>
    </subcellularLocation>
</comment>
<name>S8CGD8_9LAMI</name>
<dbReference type="SUPFAM" id="SSF49452">
    <property type="entry name" value="Starch-binding domain-like"/>
    <property type="match status" value="1"/>
</dbReference>
<dbReference type="OrthoDB" id="6123450at2759"/>
<dbReference type="PANTHER" id="PTHR32518">
    <property type="match status" value="1"/>
</dbReference>
<keyword evidence="6" id="KW-0328">Glycosyltransferase</keyword>
<keyword evidence="8" id="KW-0119">Carbohydrate metabolism</keyword>